<organism evidence="2 3">
    <name type="scientific">Actinomadura rugatobispora</name>
    <dbReference type="NCBI Taxonomy" id="1994"/>
    <lineage>
        <taxon>Bacteria</taxon>
        <taxon>Bacillati</taxon>
        <taxon>Actinomycetota</taxon>
        <taxon>Actinomycetes</taxon>
        <taxon>Streptosporangiales</taxon>
        <taxon>Thermomonosporaceae</taxon>
        <taxon>Actinomadura</taxon>
    </lineage>
</organism>
<evidence type="ECO:0000313" key="2">
    <source>
        <dbReference type="EMBL" id="MFC5745123.1"/>
    </source>
</evidence>
<dbReference type="SMART" id="SM00347">
    <property type="entry name" value="HTH_MARR"/>
    <property type="match status" value="1"/>
</dbReference>
<accession>A0ABW0ZRU6</accession>
<comment type="caution">
    <text evidence="2">The sequence shown here is derived from an EMBL/GenBank/DDBJ whole genome shotgun (WGS) entry which is preliminary data.</text>
</comment>
<keyword evidence="3" id="KW-1185">Reference proteome</keyword>
<dbReference type="PROSITE" id="PS50995">
    <property type="entry name" value="HTH_MARR_2"/>
    <property type="match status" value="1"/>
</dbReference>
<protein>
    <submittedName>
        <fullName evidence="2">MarR family winged helix-turn-helix transcriptional regulator</fullName>
    </submittedName>
</protein>
<dbReference type="SUPFAM" id="SSF46785">
    <property type="entry name" value="Winged helix' DNA-binding domain"/>
    <property type="match status" value="1"/>
</dbReference>
<dbReference type="InterPro" id="IPR036388">
    <property type="entry name" value="WH-like_DNA-bd_sf"/>
</dbReference>
<dbReference type="Proteomes" id="UP001596074">
    <property type="component" value="Unassembled WGS sequence"/>
</dbReference>
<dbReference type="InterPro" id="IPR000835">
    <property type="entry name" value="HTH_MarR-typ"/>
</dbReference>
<dbReference type="EMBL" id="JBHSON010000006">
    <property type="protein sequence ID" value="MFC5745123.1"/>
    <property type="molecule type" value="Genomic_DNA"/>
</dbReference>
<feature type="domain" description="HTH marR-type" evidence="1">
    <location>
        <begin position="26"/>
        <end position="161"/>
    </location>
</feature>
<dbReference type="PANTHER" id="PTHR33164">
    <property type="entry name" value="TRANSCRIPTIONAL REGULATOR, MARR FAMILY"/>
    <property type="match status" value="1"/>
</dbReference>
<dbReference type="InterPro" id="IPR036390">
    <property type="entry name" value="WH_DNA-bd_sf"/>
</dbReference>
<dbReference type="Gene3D" id="1.10.10.10">
    <property type="entry name" value="Winged helix-like DNA-binding domain superfamily/Winged helix DNA-binding domain"/>
    <property type="match status" value="1"/>
</dbReference>
<dbReference type="PRINTS" id="PR00598">
    <property type="entry name" value="HTHMARR"/>
</dbReference>
<evidence type="ECO:0000259" key="1">
    <source>
        <dbReference type="PROSITE" id="PS50995"/>
    </source>
</evidence>
<reference evidence="3" key="1">
    <citation type="journal article" date="2019" name="Int. J. Syst. Evol. Microbiol.">
        <title>The Global Catalogue of Microorganisms (GCM) 10K type strain sequencing project: providing services to taxonomists for standard genome sequencing and annotation.</title>
        <authorList>
            <consortium name="The Broad Institute Genomics Platform"/>
            <consortium name="The Broad Institute Genome Sequencing Center for Infectious Disease"/>
            <person name="Wu L."/>
            <person name="Ma J."/>
        </authorList>
    </citation>
    <scope>NUCLEOTIDE SEQUENCE [LARGE SCALE GENOMIC DNA]</scope>
    <source>
        <strain evidence="3">KCTC 42087</strain>
    </source>
</reference>
<dbReference type="RefSeq" id="WP_378280748.1">
    <property type="nucleotide sequence ID" value="NZ_JBHSON010000006.1"/>
</dbReference>
<proteinExistence type="predicted"/>
<gene>
    <name evidence="2" type="ORF">ACFPZN_05815</name>
</gene>
<dbReference type="Pfam" id="PF01047">
    <property type="entry name" value="MarR"/>
    <property type="match status" value="1"/>
</dbReference>
<sequence length="171" mass="18489">MTTTYKGPAGVEPDVEPAAAVPGGIVHEFGALLGTTALLERIAARELERRCGIRHAMFEVLLRLSRAGADRPTMGALAGELILTSGGMTRLIDRMERDGYVRRQAASGDRRRQVVGLTESGRRKLREALRVHAETLDRHFAGPLTEESRGQLVAALATLGEHARRDLGSLG</sequence>
<evidence type="ECO:0000313" key="3">
    <source>
        <dbReference type="Proteomes" id="UP001596074"/>
    </source>
</evidence>
<name>A0ABW0ZRU6_9ACTN</name>
<dbReference type="InterPro" id="IPR039422">
    <property type="entry name" value="MarR/SlyA-like"/>
</dbReference>
<dbReference type="PANTHER" id="PTHR33164:SF43">
    <property type="entry name" value="HTH-TYPE TRANSCRIPTIONAL REPRESSOR YETL"/>
    <property type="match status" value="1"/>
</dbReference>